<dbReference type="InterPro" id="IPR007892">
    <property type="entry name" value="CHASE4"/>
</dbReference>
<proteinExistence type="predicted"/>
<gene>
    <name evidence="3" type="ORF">Q5H94_18470</name>
</gene>
<evidence type="ECO:0000259" key="2">
    <source>
        <dbReference type="Pfam" id="PF05228"/>
    </source>
</evidence>
<feature type="transmembrane region" description="Helical" evidence="1">
    <location>
        <begin position="278"/>
        <end position="297"/>
    </location>
</feature>
<feature type="domain" description="CHASE4" evidence="2">
    <location>
        <begin position="63"/>
        <end position="237"/>
    </location>
</feature>
<dbReference type="RefSeq" id="WP_304562718.1">
    <property type="nucleotide sequence ID" value="NZ_JAUQSZ010000015.1"/>
</dbReference>
<keyword evidence="1" id="KW-1133">Transmembrane helix</keyword>
<dbReference type="Pfam" id="PF05228">
    <property type="entry name" value="CHASE4"/>
    <property type="match status" value="1"/>
</dbReference>
<keyword evidence="1" id="KW-0472">Membrane</keyword>
<keyword evidence="1" id="KW-0812">Transmembrane</keyword>
<feature type="transmembrane region" description="Helical" evidence="1">
    <location>
        <begin position="21"/>
        <end position="44"/>
    </location>
</feature>
<keyword evidence="4" id="KW-1185">Reference proteome</keyword>
<dbReference type="Proteomes" id="UP001176468">
    <property type="component" value="Unassembled WGS sequence"/>
</dbReference>
<reference evidence="3" key="1">
    <citation type="submission" date="2023-07" db="EMBL/GenBank/DDBJ databases">
        <authorList>
            <person name="Kim M.K."/>
        </authorList>
    </citation>
    <scope>NUCLEOTIDE SEQUENCE</scope>
    <source>
        <strain evidence="3">CA1-15</strain>
    </source>
</reference>
<name>A0ABT9A399_9SPHN</name>
<organism evidence="3 4">
    <name type="scientific">Sphingomonas immobilis</name>
    <dbReference type="NCBI Taxonomy" id="3063997"/>
    <lineage>
        <taxon>Bacteria</taxon>
        <taxon>Pseudomonadati</taxon>
        <taxon>Pseudomonadota</taxon>
        <taxon>Alphaproteobacteria</taxon>
        <taxon>Sphingomonadales</taxon>
        <taxon>Sphingomonadaceae</taxon>
        <taxon>Sphingomonas</taxon>
    </lineage>
</organism>
<comment type="caution">
    <text evidence="3">The sequence shown here is derived from an EMBL/GenBank/DDBJ whole genome shotgun (WGS) entry which is preliminary data.</text>
</comment>
<evidence type="ECO:0000313" key="3">
    <source>
        <dbReference type="EMBL" id="MDO7844319.1"/>
    </source>
</evidence>
<accession>A0ABT9A399</accession>
<sequence length="325" mass="35561">MNVMTEAFVPAARRQVSERDFFLPLAIIGGLILLVCTLGAHFAVGAFDQASAERERVLARNGIAQRIGEVAQMVVPQTVWDDATQHLDAHFDPAWAQDNIGKYLNVTSGFDDAFVVDADDRLVYASRFGRRAPMTSWRPVAPLAAPLVKSVRAMEARRGPITRTTPGQMVSKAIQSSALKIVDGKVSVLTATLVQPDFGTVLPAGPRSPIVVTTMYIDQPFLDLFASRYMLHDLHVHPLGKPVAAGEIAIPAIDEHGRTIATFTWHPLDPGYLMLRRMALPLSLVCLVLTGLAFVQLRKIHAAARQLLDLQAFYEGDEAVAMRGF</sequence>
<evidence type="ECO:0000256" key="1">
    <source>
        <dbReference type="SAM" id="Phobius"/>
    </source>
</evidence>
<protein>
    <submittedName>
        <fullName evidence="3">CHASE4 domain-containing protein</fullName>
    </submittedName>
</protein>
<evidence type="ECO:0000313" key="4">
    <source>
        <dbReference type="Proteomes" id="UP001176468"/>
    </source>
</evidence>
<dbReference type="EMBL" id="JAUQSZ010000015">
    <property type="protein sequence ID" value="MDO7844319.1"/>
    <property type="molecule type" value="Genomic_DNA"/>
</dbReference>